<dbReference type="GO" id="GO:0004368">
    <property type="term" value="F:glycerol-3-phosphate dehydrogenase (quinone) activity"/>
    <property type="evidence" value="ECO:0007669"/>
    <property type="project" value="UniProtKB-EC"/>
</dbReference>
<dbReference type="InterPro" id="IPR006076">
    <property type="entry name" value="FAD-dep_OxRdtase"/>
</dbReference>
<organism evidence="9 10">
    <name type="scientific">Caballeronia terrestris</name>
    <dbReference type="NCBI Taxonomy" id="1226301"/>
    <lineage>
        <taxon>Bacteria</taxon>
        <taxon>Pseudomonadati</taxon>
        <taxon>Pseudomonadota</taxon>
        <taxon>Betaproteobacteria</taxon>
        <taxon>Burkholderiales</taxon>
        <taxon>Burkholderiaceae</taxon>
        <taxon>Caballeronia</taxon>
    </lineage>
</organism>
<dbReference type="OrthoDB" id="9766796at2"/>
<comment type="similarity">
    <text evidence="2 6">Belongs to the FAD-dependent glycerol-3-phosphate dehydrogenase family.</text>
</comment>
<evidence type="ECO:0000256" key="1">
    <source>
        <dbReference type="ARBA" id="ARBA00001974"/>
    </source>
</evidence>
<dbReference type="EC" id="1.1.5.3" evidence="6"/>
<dbReference type="PRINTS" id="PR01001">
    <property type="entry name" value="FADG3PDH"/>
</dbReference>
<gene>
    <name evidence="9" type="ORF">AWB67_00516</name>
</gene>
<dbReference type="SUPFAM" id="SSF51905">
    <property type="entry name" value="FAD/NAD(P)-binding domain"/>
    <property type="match status" value="1"/>
</dbReference>
<evidence type="ECO:0000259" key="7">
    <source>
        <dbReference type="Pfam" id="PF01266"/>
    </source>
</evidence>
<dbReference type="AlphaFoldDB" id="A0A158FDI7"/>
<evidence type="ECO:0000313" key="10">
    <source>
        <dbReference type="Proteomes" id="UP000054925"/>
    </source>
</evidence>
<keyword evidence="5 6" id="KW-0560">Oxidoreductase</keyword>
<dbReference type="Proteomes" id="UP000054925">
    <property type="component" value="Unassembled WGS sequence"/>
</dbReference>
<dbReference type="InterPro" id="IPR036188">
    <property type="entry name" value="FAD/NAD-bd_sf"/>
</dbReference>
<dbReference type="Gene3D" id="3.30.9.10">
    <property type="entry name" value="D-Amino Acid Oxidase, subunit A, domain 2"/>
    <property type="match status" value="1"/>
</dbReference>
<dbReference type="GO" id="GO:0046168">
    <property type="term" value="P:glycerol-3-phosphate catabolic process"/>
    <property type="evidence" value="ECO:0007669"/>
    <property type="project" value="TreeGrafter"/>
</dbReference>
<dbReference type="Gene3D" id="1.10.8.870">
    <property type="entry name" value="Alpha-glycerophosphate oxidase, cap domain"/>
    <property type="match status" value="1"/>
</dbReference>
<dbReference type="PANTHER" id="PTHR11985:SF15">
    <property type="entry name" value="GLYCEROL-3-PHOSPHATE DEHYDROGENASE, MITOCHONDRIAL"/>
    <property type="match status" value="1"/>
</dbReference>
<evidence type="ECO:0000259" key="8">
    <source>
        <dbReference type="Pfam" id="PF16901"/>
    </source>
</evidence>
<comment type="caution">
    <text evidence="9">The sequence shown here is derived from an EMBL/GenBank/DDBJ whole genome shotgun (WGS) entry which is preliminary data.</text>
</comment>
<comment type="cofactor">
    <cofactor evidence="1 6">
        <name>FAD</name>
        <dbReference type="ChEBI" id="CHEBI:57692"/>
    </cofactor>
</comment>
<protein>
    <recommendedName>
        <fullName evidence="6">Glycerol-3-phosphate dehydrogenase</fullName>
        <ecNumber evidence="6">1.1.5.3</ecNumber>
    </recommendedName>
</protein>
<dbReference type="NCBIfam" id="NF008899">
    <property type="entry name" value="PRK12266.1"/>
    <property type="match status" value="1"/>
</dbReference>
<dbReference type="PANTHER" id="PTHR11985">
    <property type="entry name" value="GLYCEROL-3-PHOSPHATE DEHYDROGENASE"/>
    <property type="match status" value="1"/>
</dbReference>
<dbReference type="InterPro" id="IPR000447">
    <property type="entry name" value="G3P_DH_FAD-dep"/>
</dbReference>
<accession>A0A158FDI7</accession>
<keyword evidence="3 6" id="KW-0285">Flavoprotein</keyword>
<dbReference type="InterPro" id="IPR038299">
    <property type="entry name" value="DAO_C_sf"/>
</dbReference>
<evidence type="ECO:0000256" key="5">
    <source>
        <dbReference type="ARBA" id="ARBA00023002"/>
    </source>
</evidence>
<name>A0A158FDI7_9BURK</name>
<dbReference type="EMBL" id="FCOL02000002">
    <property type="protein sequence ID" value="SAL17761.1"/>
    <property type="molecule type" value="Genomic_DNA"/>
</dbReference>
<dbReference type="RefSeq" id="WP_087654672.1">
    <property type="nucleotide sequence ID" value="NZ_FCOL02000002.1"/>
</dbReference>
<dbReference type="Gene3D" id="3.50.50.60">
    <property type="entry name" value="FAD/NAD(P)-binding domain"/>
    <property type="match status" value="1"/>
</dbReference>
<evidence type="ECO:0000256" key="6">
    <source>
        <dbReference type="RuleBase" id="RU361217"/>
    </source>
</evidence>
<evidence type="ECO:0000256" key="2">
    <source>
        <dbReference type="ARBA" id="ARBA00007330"/>
    </source>
</evidence>
<feature type="domain" description="Alpha-glycerophosphate oxidase C-terminal" evidence="8">
    <location>
        <begin position="388"/>
        <end position="486"/>
    </location>
</feature>
<comment type="catalytic activity">
    <reaction evidence="6">
        <text>a quinone + sn-glycerol 3-phosphate = dihydroxyacetone phosphate + a quinol</text>
        <dbReference type="Rhea" id="RHEA:18977"/>
        <dbReference type="ChEBI" id="CHEBI:24646"/>
        <dbReference type="ChEBI" id="CHEBI:57597"/>
        <dbReference type="ChEBI" id="CHEBI:57642"/>
        <dbReference type="ChEBI" id="CHEBI:132124"/>
        <dbReference type="EC" id="1.1.5.3"/>
    </reaction>
</comment>
<dbReference type="NCBIfam" id="NF009906">
    <property type="entry name" value="PRK13369.1"/>
    <property type="match status" value="1"/>
</dbReference>
<dbReference type="InterPro" id="IPR031656">
    <property type="entry name" value="DAO_C"/>
</dbReference>
<evidence type="ECO:0000313" key="9">
    <source>
        <dbReference type="EMBL" id="SAL17761.1"/>
    </source>
</evidence>
<dbReference type="Pfam" id="PF16901">
    <property type="entry name" value="DAO_C"/>
    <property type="match status" value="1"/>
</dbReference>
<evidence type="ECO:0000256" key="3">
    <source>
        <dbReference type="ARBA" id="ARBA00022630"/>
    </source>
</evidence>
<dbReference type="GO" id="GO:0009331">
    <property type="term" value="C:glycerol-3-phosphate dehydrogenase (FAD) complex"/>
    <property type="evidence" value="ECO:0007669"/>
    <property type="project" value="UniProtKB-UniRule"/>
</dbReference>
<reference evidence="9" key="1">
    <citation type="submission" date="2016-01" db="EMBL/GenBank/DDBJ databases">
        <authorList>
            <person name="Peeters C."/>
        </authorList>
    </citation>
    <scope>NUCLEOTIDE SEQUENCE [LARGE SCALE GENOMIC DNA]</scope>
    <source>
        <strain evidence="9">LMG 22937</strain>
    </source>
</reference>
<keyword evidence="4" id="KW-0274">FAD</keyword>
<evidence type="ECO:0000256" key="4">
    <source>
        <dbReference type="ARBA" id="ARBA00022827"/>
    </source>
</evidence>
<dbReference type="Pfam" id="PF01266">
    <property type="entry name" value="DAO"/>
    <property type="match status" value="1"/>
</dbReference>
<feature type="domain" description="FAD dependent oxidoreductase" evidence="7">
    <location>
        <begin position="8"/>
        <end position="329"/>
    </location>
</feature>
<proteinExistence type="inferred from homology"/>
<keyword evidence="10" id="KW-1185">Reference proteome</keyword>
<sequence length="520" mass="57440">MTQGGLYDLLVVGGGINGAGIARDAAGRGLSVLLCEQDDLASHTSSSSTKLIHGGLRYLEYGEFKLVRKALQEREVLLHAAPHIMWPLRFVMPHMPNLRPAWMIRAGLFLYDHLARRELLPGSRGIDMRRHPAGAPLVDSIRRGFVYSDGWVDDARLVALNALDAHEHGATIRTRTRLVGAGRVGGEWHATLADEAGHTTEVRARSIANAAGPWVGDLLKGALGSTRTRHSVRLVKGSHIVTKRLFDHDHAYIFQNPDKRIIFAIPYEGDYTLIGTTDIEYGGDAAKVEISADEIQYLCDSINRYFKHHIVPGDVCWTYSGVRPLLEDESAENASAVTRDYLLELDAPANDAPLLSIFGGKITTFRKLAEEAVDKLTEVLKAPARTWTEGAPLPGGDLADANFGRFLDEFRRDAAWLPADLAHRYARAYGTRASRVIGAARSTEELGEEFAPGLYEAELRYLRDNEWATRAEDVLWRRSKLGLHFGRNSLEDVSSRIDRWFASAGSTAPPSRAAARLHSP</sequence>
<dbReference type="PROSITE" id="PS00977">
    <property type="entry name" value="FAD_G3PDH_1"/>
    <property type="match status" value="1"/>
</dbReference>